<sequence>MRLRSILSEAGRNLRTGTTRALSFGVLLAAINAGLAIADTRSIVDIEQRAAGFVAAGASVRKMVAKQSTDPAACERLGEVQGIRSAGALRETDAIVLSTMRSSAIPAYAVSPGFLHILGGTADAPAGVWISTELAGTLAVQPGHSMATTVGSLTVAGVFDYPDDGRDSRLAYAVLLPEPAAGDFDECWADVWPLSDSRKALLHAALKVDTASTDPVETGQLNTRLGTVFDSLGQFDTRPTRFVVPGCALAGLLLGYAAIRLRRLEIAGALHLGQSRRALLATLALETAAWGVLAFLLSAGALFAAVRWMNAADAVDIYLIDIRGPAAAAASALIGAVLATFRIRERHLFAYFKDR</sequence>
<evidence type="ECO:0000313" key="2">
    <source>
        <dbReference type="EMBL" id="MDI6099428.1"/>
    </source>
</evidence>
<evidence type="ECO:0000313" key="3">
    <source>
        <dbReference type="Proteomes" id="UP001241758"/>
    </source>
</evidence>
<reference evidence="2 3" key="1">
    <citation type="submission" date="2023-05" db="EMBL/GenBank/DDBJ databases">
        <title>Actinoplanes sp. NEAU-A12 genome sequencing.</title>
        <authorList>
            <person name="Wang Z.-S."/>
        </authorList>
    </citation>
    <scope>NUCLEOTIDE SEQUENCE [LARGE SCALE GENOMIC DNA]</scope>
    <source>
        <strain evidence="2 3">NEAU-A12</strain>
    </source>
</reference>
<keyword evidence="1" id="KW-0472">Membrane</keyword>
<proteinExistence type="predicted"/>
<organism evidence="2 3">
    <name type="scientific">Actinoplanes sandaracinus</name>
    <dbReference type="NCBI Taxonomy" id="3045177"/>
    <lineage>
        <taxon>Bacteria</taxon>
        <taxon>Bacillati</taxon>
        <taxon>Actinomycetota</taxon>
        <taxon>Actinomycetes</taxon>
        <taxon>Micromonosporales</taxon>
        <taxon>Micromonosporaceae</taxon>
        <taxon>Actinoplanes</taxon>
    </lineage>
</organism>
<keyword evidence="3" id="KW-1185">Reference proteome</keyword>
<evidence type="ECO:0008006" key="4">
    <source>
        <dbReference type="Google" id="ProtNLM"/>
    </source>
</evidence>
<feature type="transmembrane region" description="Helical" evidence="1">
    <location>
        <begin position="242"/>
        <end position="259"/>
    </location>
</feature>
<feature type="transmembrane region" description="Helical" evidence="1">
    <location>
        <begin position="279"/>
        <end position="306"/>
    </location>
</feature>
<dbReference type="Proteomes" id="UP001241758">
    <property type="component" value="Unassembled WGS sequence"/>
</dbReference>
<protein>
    <recommendedName>
        <fullName evidence="4">ABC3 transporter permease protein domain-containing protein</fullName>
    </recommendedName>
</protein>
<keyword evidence="1" id="KW-0812">Transmembrane</keyword>
<accession>A0ABT6WI64</accession>
<feature type="transmembrane region" description="Helical" evidence="1">
    <location>
        <begin position="326"/>
        <end position="343"/>
    </location>
</feature>
<comment type="caution">
    <text evidence="2">The sequence shown here is derived from an EMBL/GenBank/DDBJ whole genome shotgun (WGS) entry which is preliminary data.</text>
</comment>
<dbReference type="EMBL" id="JASCTH010000007">
    <property type="protein sequence ID" value="MDI6099428.1"/>
    <property type="molecule type" value="Genomic_DNA"/>
</dbReference>
<keyword evidence="1" id="KW-1133">Transmembrane helix</keyword>
<dbReference type="RefSeq" id="WP_282759603.1">
    <property type="nucleotide sequence ID" value="NZ_JASCTH010000007.1"/>
</dbReference>
<gene>
    <name evidence="2" type="ORF">QLQ12_12570</name>
</gene>
<evidence type="ECO:0000256" key="1">
    <source>
        <dbReference type="SAM" id="Phobius"/>
    </source>
</evidence>
<name>A0ABT6WI64_9ACTN</name>